<dbReference type="AlphaFoldDB" id="A0A1H7Y7I6"/>
<evidence type="ECO:0000256" key="1">
    <source>
        <dbReference type="ARBA" id="ARBA00001947"/>
    </source>
</evidence>
<keyword evidence="2" id="KW-0479">Metal-binding</keyword>
<evidence type="ECO:0000256" key="5">
    <source>
        <dbReference type="ARBA" id="ARBA00023459"/>
    </source>
</evidence>
<evidence type="ECO:0000313" key="8">
    <source>
        <dbReference type="Proteomes" id="UP000182719"/>
    </source>
</evidence>
<dbReference type="GO" id="GO:0016787">
    <property type="term" value="F:hydrolase activity"/>
    <property type="evidence" value="ECO:0007669"/>
    <property type="project" value="UniProtKB-KW"/>
</dbReference>
<comment type="similarity">
    <text evidence="5">Belongs to the DAPG/phloretin hydrolase family.</text>
</comment>
<keyword evidence="3" id="KW-0378">Hydrolase</keyword>
<gene>
    <name evidence="7" type="ORF">SAMN05444354_11698</name>
</gene>
<sequence>MTTWTLPEPADFQWKMKPPESARTNFHLLPNDSFELTIEHDPIKGVTPKMLDWWFRNIGGDMVYQGKTYSRYRVWHPIDHIHWALAAPAPDGSVGQGSEFHIVEAFNANMDWLIDSIEHVEKLDETGIRLVLRKLGTEVFRLEHWFEPHPEGTLYRSRMQVGAENTFGMLIFQPLVRPFIFTEEMGYAWLKHNIEEVGNFEFFLPELYEREVLSAPAPVAAQG</sequence>
<keyword evidence="8" id="KW-1185">Reference proteome</keyword>
<dbReference type="EMBL" id="FOAP01000016">
    <property type="protein sequence ID" value="SEM41297.1"/>
    <property type="molecule type" value="Genomic_DNA"/>
</dbReference>
<reference evidence="8" key="1">
    <citation type="submission" date="2016-10" db="EMBL/GenBank/DDBJ databases">
        <authorList>
            <person name="Varghese N."/>
            <person name="Submissions S."/>
        </authorList>
    </citation>
    <scope>NUCLEOTIDE SEQUENCE [LARGE SCALE GENOMIC DNA]</scope>
    <source>
        <strain evidence="8">DSM 17044</strain>
    </source>
</reference>
<name>A0A1H7Y7I6_STIAU</name>
<evidence type="ECO:0000259" key="6">
    <source>
        <dbReference type="Pfam" id="PF18089"/>
    </source>
</evidence>
<protein>
    <recommendedName>
        <fullName evidence="6">DAPG hydrolase PhiG domain-containing protein</fullName>
    </recommendedName>
</protein>
<evidence type="ECO:0000256" key="4">
    <source>
        <dbReference type="ARBA" id="ARBA00022833"/>
    </source>
</evidence>
<dbReference type="GO" id="GO:0046872">
    <property type="term" value="F:metal ion binding"/>
    <property type="evidence" value="ECO:0007669"/>
    <property type="project" value="UniProtKB-KW"/>
</dbReference>
<dbReference type="OrthoDB" id="2052122at2"/>
<feature type="domain" description="DAPG hydrolase PhiG" evidence="6">
    <location>
        <begin position="43"/>
        <end position="209"/>
    </location>
</feature>
<dbReference type="Pfam" id="PF18089">
    <property type="entry name" value="DAPG_hydrolase"/>
    <property type="match status" value="1"/>
</dbReference>
<accession>A0A1H7Y7I6</accession>
<organism evidence="7 8">
    <name type="scientific">Stigmatella aurantiaca</name>
    <dbReference type="NCBI Taxonomy" id="41"/>
    <lineage>
        <taxon>Bacteria</taxon>
        <taxon>Pseudomonadati</taxon>
        <taxon>Myxococcota</taxon>
        <taxon>Myxococcia</taxon>
        <taxon>Myxococcales</taxon>
        <taxon>Cystobacterineae</taxon>
        <taxon>Archangiaceae</taxon>
        <taxon>Stigmatella</taxon>
    </lineage>
</organism>
<dbReference type="RefSeq" id="WP_075009279.1">
    <property type="nucleotide sequence ID" value="NZ_FOAP01000016.1"/>
</dbReference>
<keyword evidence="4" id="KW-0862">Zinc</keyword>
<evidence type="ECO:0000256" key="3">
    <source>
        <dbReference type="ARBA" id="ARBA00022801"/>
    </source>
</evidence>
<dbReference type="InterPro" id="IPR041526">
    <property type="entry name" value="DAPG_hydrolase"/>
</dbReference>
<dbReference type="Proteomes" id="UP000182719">
    <property type="component" value="Unassembled WGS sequence"/>
</dbReference>
<comment type="cofactor">
    <cofactor evidence="1">
        <name>Zn(2+)</name>
        <dbReference type="ChEBI" id="CHEBI:29105"/>
    </cofactor>
</comment>
<proteinExistence type="inferred from homology"/>
<evidence type="ECO:0000256" key="2">
    <source>
        <dbReference type="ARBA" id="ARBA00022723"/>
    </source>
</evidence>
<evidence type="ECO:0000313" key="7">
    <source>
        <dbReference type="EMBL" id="SEM41297.1"/>
    </source>
</evidence>